<dbReference type="InterPro" id="IPR017853">
    <property type="entry name" value="GH"/>
</dbReference>
<sequence>MWWNELITVVQTNLQIKDAVKIKPKELAEQVYNMGADALIFNVGGIYAWYPSEIKYHNHGDFLAEYPTLLEEVIDECHKKGMKFIARFDFGTAVDYIYDDHPEWFVQKTNREPNIIGAHRPGGWQLLYQTCINAPYRNEAVGVPVMREALTKYKIDGVFINGPHPRNCWCDNCRRKYLKLFNENMPDNPREFNSGWNTIQYKENISKYYDVIKKVNKDIPLILYYMFENVTEDCFVADIICAEARNSLSEGLTQVWQPAVRMKLCDIFSKGNPSWGFVHSAPGLDWRHVGLPPVEYAFWLSQIPANGATLIHSLTGIPDTILDKRIIDNVTWANQCAKLTYPAMKGKVAVSDIAVLYNEIDPQSNSNDELTWMNVLLDIQMPYSVLIEKDAVFEKMSEFKLIVKPNGYKMTAKVLDSLKEYVSSGGKLIYEGSIEDEFLEMYPMCGIKPYGVRSSYLDASYFRMEPAGEFLSENGLENTVFSALRGEVFYCTPESAELLATLVPPHVPASEAFTPPERASMLTSHTHIPICLMNQYGDGRVATITFDIAKLYADYQIVDHLVVLRNLIYNLIGAPTIKTTSMQGLYITMFEDENAMVVHLTNGAGKRPLLNVTPLFNIDVTLNITSISSVKGLIVNKDIPFVKKDDGYHFTVDQLDTWECFEIIK</sequence>
<protein>
    <recommendedName>
        <fullName evidence="3">Beta-galactosidase trimerisation domain-containing protein</fullName>
    </recommendedName>
</protein>
<accession>A0ABX0J7V5</accession>
<organism evidence="1 2">
    <name type="scientific">Paenibacillus agricola</name>
    <dbReference type="NCBI Taxonomy" id="2716264"/>
    <lineage>
        <taxon>Bacteria</taxon>
        <taxon>Bacillati</taxon>
        <taxon>Bacillota</taxon>
        <taxon>Bacilli</taxon>
        <taxon>Bacillales</taxon>
        <taxon>Paenibacillaceae</taxon>
        <taxon>Paenibacillus</taxon>
    </lineage>
</organism>
<gene>
    <name evidence="1" type="ORF">G9U52_21965</name>
</gene>
<evidence type="ECO:0000313" key="1">
    <source>
        <dbReference type="EMBL" id="NHN32512.1"/>
    </source>
</evidence>
<proteinExistence type="predicted"/>
<dbReference type="Gene3D" id="3.20.20.80">
    <property type="entry name" value="Glycosidases"/>
    <property type="match status" value="1"/>
</dbReference>
<reference evidence="1" key="1">
    <citation type="submission" date="2020-03" db="EMBL/GenBank/DDBJ databases">
        <title>Draft sequencing of Paenibacilllus sp. S3N08.</title>
        <authorList>
            <person name="Kim D.-U."/>
        </authorList>
    </citation>
    <scope>NUCLEOTIDE SEQUENCE</scope>
    <source>
        <strain evidence="1">S3N08</strain>
    </source>
</reference>
<dbReference type="Pfam" id="PF14871">
    <property type="entry name" value="GHL6"/>
    <property type="match status" value="1"/>
</dbReference>
<comment type="caution">
    <text evidence="1">The sequence shown here is derived from an EMBL/GenBank/DDBJ whole genome shotgun (WGS) entry which is preliminary data.</text>
</comment>
<dbReference type="EMBL" id="JAAOIW010000008">
    <property type="protein sequence ID" value="NHN32512.1"/>
    <property type="molecule type" value="Genomic_DNA"/>
</dbReference>
<dbReference type="Proteomes" id="UP001165962">
    <property type="component" value="Unassembled WGS sequence"/>
</dbReference>
<name>A0ABX0J7V5_9BACL</name>
<dbReference type="RefSeq" id="WP_166152794.1">
    <property type="nucleotide sequence ID" value="NZ_JAAOIW010000008.1"/>
</dbReference>
<dbReference type="Gene3D" id="3.40.50.880">
    <property type="match status" value="1"/>
</dbReference>
<evidence type="ECO:0000313" key="2">
    <source>
        <dbReference type="Proteomes" id="UP001165962"/>
    </source>
</evidence>
<evidence type="ECO:0008006" key="3">
    <source>
        <dbReference type="Google" id="ProtNLM"/>
    </source>
</evidence>
<dbReference type="InterPro" id="IPR029062">
    <property type="entry name" value="Class_I_gatase-like"/>
</dbReference>
<dbReference type="SUPFAM" id="SSF51445">
    <property type="entry name" value="(Trans)glycosidases"/>
    <property type="match status" value="1"/>
</dbReference>
<dbReference type="InterPro" id="IPR028212">
    <property type="entry name" value="GHL6"/>
</dbReference>
<keyword evidence="2" id="KW-1185">Reference proteome</keyword>
<dbReference type="SUPFAM" id="SSF52317">
    <property type="entry name" value="Class I glutamine amidotransferase-like"/>
    <property type="match status" value="1"/>
</dbReference>